<reference evidence="2" key="1">
    <citation type="submission" date="2017-02" db="EMBL/GenBank/DDBJ databases">
        <authorList>
            <person name="Varghese N."/>
            <person name="Submissions S."/>
        </authorList>
    </citation>
    <scope>NUCLEOTIDE SEQUENCE [LARGE SCALE GENOMIC DNA]</scope>
    <source>
        <strain evidence="2">DSM 22385</strain>
    </source>
</reference>
<proteinExistence type="predicted"/>
<dbReference type="InterPro" id="IPR032577">
    <property type="entry name" value="DUF4920"/>
</dbReference>
<dbReference type="Pfam" id="PF16267">
    <property type="entry name" value="DUF4920"/>
    <property type="match status" value="1"/>
</dbReference>
<accession>A0A1T5DH01</accession>
<dbReference type="Proteomes" id="UP000189981">
    <property type="component" value="Unassembled WGS sequence"/>
</dbReference>
<dbReference type="STRING" id="572036.SAMN05661099_2342"/>
<evidence type="ECO:0000313" key="1">
    <source>
        <dbReference type="EMBL" id="SKB71028.1"/>
    </source>
</evidence>
<keyword evidence="2" id="KW-1185">Reference proteome</keyword>
<dbReference type="PROSITE" id="PS51257">
    <property type="entry name" value="PROKAR_LIPOPROTEIN"/>
    <property type="match status" value="1"/>
</dbReference>
<evidence type="ECO:0000313" key="2">
    <source>
        <dbReference type="Proteomes" id="UP000189981"/>
    </source>
</evidence>
<dbReference type="AlphaFoldDB" id="A0A1T5DH01"/>
<evidence type="ECO:0008006" key="3">
    <source>
        <dbReference type="Google" id="ProtNLM"/>
    </source>
</evidence>
<dbReference type="OrthoDB" id="129527at2"/>
<dbReference type="EMBL" id="FUYR01000002">
    <property type="protein sequence ID" value="SKB71028.1"/>
    <property type="molecule type" value="Genomic_DNA"/>
</dbReference>
<dbReference type="RefSeq" id="WP_079702854.1">
    <property type="nucleotide sequence ID" value="NZ_FUYR01000002.1"/>
</dbReference>
<protein>
    <recommendedName>
        <fullName evidence="3">DUF4920 domain-containing protein</fullName>
    </recommendedName>
</protein>
<sequence length="162" mass="17842">MKRILLPVIALALLTACNSKPKTELDSTENFKVAAVYGDSVKENNVIELAALTTAMKGEEKKDLKIRGKVEEVCQKKGCWMVMKLGNGEDMRITFKDYKFFVPKDLAGKEVVMEGYAYLDTTSVKQLQHYAKDGGKSDAEIAAIVSPKTELAFEAKGVAVMN</sequence>
<gene>
    <name evidence="1" type="ORF">SAMN05661099_2342</name>
</gene>
<name>A0A1T5DH01_9SPHI</name>
<organism evidence="1 2">
    <name type="scientific">Daejeonella lutea</name>
    <dbReference type="NCBI Taxonomy" id="572036"/>
    <lineage>
        <taxon>Bacteria</taxon>
        <taxon>Pseudomonadati</taxon>
        <taxon>Bacteroidota</taxon>
        <taxon>Sphingobacteriia</taxon>
        <taxon>Sphingobacteriales</taxon>
        <taxon>Sphingobacteriaceae</taxon>
        <taxon>Daejeonella</taxon>
    </lineage>
</organism>